<name>A0A8S5R3N3_9CAUD</name>
<organism evidence="1">
    <name type="scientific">Siphoviridae sp. ctC6Q17</name>
    <dbReference type="NCBI Taxonomy" id="2827271"/>
    <lineage>
        <taxon>Viruses</taxon>
        <taxon>Duplodnaviria</taxon>
        <taxon>Heunggongvirae</taxon>
        <taxon>Uroviricota</taxon>
        <taxon>Caudoviricetes</taxon>
    </lineage>
</organism>
<sequence>MFCCISFFSPLLKNSFWTRLFNTEKFLTSPPFLIK</sequence>
<proteinExistence type="predicted"/>
<dbReference type="EMBL" id="BK015800">
    <property type="protein sequence ID" value="DAE25697.1"/>
    <property type="molecule type" value="Genomic_DNA"/>
</dbReference>
<protein>
    <submittedName>
        <fullName evidence="1">Uncharacterized protein</fullName>
    </submittedName>
</protein>
<reference evidence="1" key="1">
    <citation type="journal article" date="2021" name="Proc. Natl. Acad. Sci. U.S.A.">
        <title>A Catalog of Tens of Thousands of Viruses from Human Metagenomes Reveals Hidden Associations with Chronic Diseases.</title>
        <authorList>
            <person name="Tisza M.J."/>
            <person name="Buck C.B."/>
        </authorList>
    </citation>
    <scope>NUCLEOTIDE SEQUENCE</scope>
    <source>
        <strain evidence="1">CtC6Q17</strain>
    </source>
</reference>
<evidence type="ECO:0000313" key="1">
    <source>
        <dbReference type="EMBL" id="DAE25697.1"/>
    </source>
</evidence>
<accession>A0A8S5R3N3</accession>